<comment type="pathway">
    <text evidence="11">Cofactor biosynthesis; NAD(+) biosynthesis; quinolinate from L-kynurenine: step 1/3.</text>
</comment>
<dbReference type="GO" id="GO:0019805">
    <property type="term" value="P:quinolinate biosynthetic process"/>
    <property type="evidence" value="ECO:0007669"/>
    <property type="project" value="UniProtKB-UniRule"/>
</dbReference>
<dbReference type="GO" id="GO:0070189">
    <property type="term" value="P:kynurenine metabolic process"/>
    <property type="evidence" value="ECO:0007669"/>
    <property type="project" value="TreeGrafter"/>
</dbReference>
<dbReference type="InterPro" id="IPR027545">
    <property type="entry name" value="Kynurenine_monooxygenase"/>
</dbReference>
<evidence type="ECO:0000256" key="10">
    <source>
        <dbReference type="ARBA" id="ARBA00047818"/>
    </source>
</evidence>
<keyword evidence="7 11" id="KW-0560">Oxidoreductase</keyword>
<reference evidence="13 14" key="1">
    <citation type="submission" date="2017-04" db="EMBL/GenBank/DDBJ databases">
        <title>Genome sequencing of [Candida] sorbophila.</title>
        <authorList>
            <person name="Ahn J.O."/>
        </authorList>
    </citation>
    <scope>NUCLEOTIDE SEQUENCE [LARGE SCALE GENOMIC DNA]</scope>
    <source>
        <strain evidence="13 14">DS02</strain>
    </source>
</reference>
<keyword evidence="9 11" id="KW-0496">Mitochondrion</keyword>
<evidence type="ECO:0000256" key="1">
    <source>
        <dbReference type="ARBA" id="ARBA00001974"/>
    </source>
</evidence>
<comment type="subcellular location">
    <subcellularLocation>
        <location evidence="11">Mitochondrion outer membrane</location>
    </subcellularLocation>
</comment>
<protein>
    <recommendedName>
        <fullName evidence="11">Kynurenine 3-monooxygenase</fullName>
        <ecNumber evidence="11">1.14.13.9</ecNumber>
    </recommendedName>
    <alternativeName>
        <fullName evidence="11">Biosynthesis of nicotinic acid protein 4</fullName>
    </alternativeName>
    <alternativeName>
        <fullName evidence="11">Kynurenine 3-hydroxylase</fullName>
    </alternativeName>
</protein>
<dbReference type="EC" id="1.14.13.9" evidence="11"/>
<accession>A0A2T0FIA8</accession>
<dbReference type="EMBL" id="NDIQ01000021">
    <property type="protein sequence ID" value="PRT54679.1"/>
    <property type="molecule type" value="Genomic_DNA"/>
</dbReference>
<dbReference type="GO" id="GO:0071949">
    <property type="term" value="F:FAD binding"/>
    <property type="evidence" value="ECO:0007669"/>
    <property type="project" value="InterPro"/>
</dbReference>
<comment type="function">
    <text evidence="11">Catalyzes the hydroxylation of L-kynurenine (L-Kyn) to form 3-hydroxy-L-kynurenine (L-3OHKyn). Required for synthesis of quinolinic acid.</text>
</comment>
<evidence type="ECO:0000256" key="11">
    <source>
        <dbReference type="HAMAP-Rule" id="MF_03018"/>
    </source>
</evidence>
<evidence type="ECO:0000256" key="4">
    <source>
        <dbReference type="ARBA" id="ARBA00022787"/>
    </source>
</evidence>
<dbReference type="UniPathway" id="UPA00253">
    <property type="reaction ID" value="UER00328"/>
</dbReference>
<keyword evidence="2 11" id="KW-0285">Flavoprotein</keyword>
<dbReference type="PANTHER" id="PTHR46028:SF2">
    <property type="entry name" value="KYNURENINE 3-MONOOXYGENASE"/>
    <property type="match status" value="1"/>
</dbReference>
<keyword evidence="8 11" id="KW-0503">Monooxygenase</keyword>
<keyword evidence="5 11" id="KW-0274">FAD</keyword>
<dbReference type="Proteomes" id="UP000238350">
    <property type="component" value="Unassembled WGS sequence"/>
</dbReference>
<comment type="caution">
    <text evidence="13">The sequence shown here is derived from an EMBL/GenBank/DDBJ whole genome shotgun (WGS) entry which is preliminary data.</text>
</comment>
<evidence type="ECO:0000259" key="12">
    <source>
        <dbReference type="Pfam" id="PF01494"/>
    </source>
</evidence>
<dbReference type="GO" id="GO:0043420">
    <property type="term" value="P:anthranilate metabolic process"/>
    <property type="evidence" value="ECO:0007669"/>
    <property type="project" value="UniProtKB-UniRule"/>
</dbReference>
<comment type="cofactor">
    <cofactor evidence="1 11">
        <name>FAD</name>
        <dbReference type="ChEBI" id="CHEBI:57692"/>
    </cofactor>
</comment>
<evidence type="ECO:0000256" key="5">
    <source>
        <dbReference type="ARBA" id="ARBA00022827"/>
    </source>
</evidence>
<dbReference type="AlphaFoldDB" id="A0A2T0FIA8"/>
<keyword evidence="4 11" id="KW-1000">Mitochondrion outer membrane</keyword>
<evidence type="ECO:0000256" key="2">
    <source>
        <dbReference type="ARBA" id="ARBA00022630"/>
    </source>
</evidence>
<evidence type="ECO:0000256" key="6">
    <source>
        <dbReference type="ARBA" id="ARBA00022857"/>
    </source>
</evidence>
<dbReference type="OrthoDB" id="10053569at2759"/>
<dbReference type="Gene3D" id="3.50.50.60">
    <property type="entry name" value="FAD/NAD(P)-binding domain"/>
    <property type="match status" value="1"/>
</dbReference>
<evidence type="ECO:0000313" key="14">
    <source>
        <dbReference type="Proteomes" id="UP000238350"/>
    </source>
</evidence>
<evidence type="ECO:0000256" key="9">
    <source>
        <dbReference type="ARBA" id="ARBA00023128"/>
    </source>
</evidence>
<proteinExistence type="inferred from homology"/>
<evidence type="ECO:0000256" key="7">
    <source>
        <dbReference type="ARBA" id="ARBA00023002"/>
    </source>
</evidence>
<keyword evidence="11" id="KW-0472">Membrane</keyword>
<dbReference type="STRING" id="45607.A0A2T0FIA8"/>
<dbReference type="InterPro" id="IPR036188">
    <property type="entry name" value="FAD/NAD-bd_sf"/>
</dbReference>
<dbReference type="GO" id="GO:0005741">
    <property type="term" value="C:mitochondrial outer membrane"/>
    <property type="evidence" value="ECO:0007669"/>
    <property type="project" value="UniProtKB-SubCell"/>
</dbReference>
<evidence type="ECO:0000256" key="3">
    <source>
        <dbReference type="ARBA" id="ARBA00022642"/>
    </source>
</evidence>
<dbReference type="PANTHER" id="PTHR46028">
    <property type="entry name" value="KYNURENINE 3-MONOOXYGENASE"/>
    <property type="match status" value="1"/>
</dbReference>
<feature type="domain" description="FAD-binding" evidence="12">
    <location>
        <begin position="8"/>
        <end position="186"/>
    </location>
</feature>
<dbReference type="PRINTS" id="PR00420">
    <property type="entry name" value="RNGMNOXGNASE"/>
</dbReference>
<keyword evidence="14" id="KW-1185">Reference proteome</keyword>
<evidence type="ECO:0000313" key="13">
    <source>
        <dbReference type="EMBL" id="PRT54679.1"/>
    </source>
</evidence>
<dbReference type="GO" id="GO:0004502">
    <property type="term" value="F:kynurenine 3-monooxygenase activity"/>
    <property type="evidence" value="ECO:0007669"/>
    <property type="project" value="UniProtKB-UniRule"/>
</dbReference>
<keyword evidence="6 11" id="KW-0521">NADP</keyword>
<dbReference type="SUPFAM" id="SSF51905">
    <property type="entry name" value="FAD/NAD(P)-binding domain"/>
    <property type="match status" value="1"/>
</dbReference>
<dbReference type="InterPro" id="IPR002938">
    <property type="entry name" value="FAD-bd"/>
</dbReference>
<dbReference type="Pfam" id="PF01494">
    <property type="entry name" value="FAD_binding_3"/>
    <property type="match status" value="1"/>
</dbReference>
<comment type="catalytic activity">
    <reaction evidence="10 11">
        <text>L-kynurenine + NADPH + O2 + H(+) = 3-hydroxy-L-kynurenine + NADP(+) + H2O</text>
        <dbReference type="Rhea" id="RHEA:20545"/>
        <dbReference type="ChEBI" id="CHEBI:15377"/>
        <dbReference type="ChEBI" id="CHEBI:15378"/>
        <dbReference type="ChEBI" id="CHEBI:15379"/>
        <dbReference type="ChEBI" id="CHEBI:57783"/>
        <dbReference type="ChEBI" id="CHEBI:57959"/>
        <dbReference type="ChEBI" id="CHEBI:58125"/>
        <dbReference type="ChEBI" id="CHEBI:58349"/>
        <dbReference type="EC" id="1.14.13.9"/>
    </reaction>
</comment>
<gene>
    <name evidence="11" type="primary">BNA4</name>
    <name evidence="13" type="ORF">B9G98_02299</name>
</gene>
<dbReference type="FunFam" id="3.50.50.60:FF:000129">
    <property type="entry name" value="Kynurenine 3-monooxygenase"/>
    <property type="match status" value="1"/>
</dbReference>
<name>A0A2T0FIA8_9ASCO</name>
<sequence length="547" mass="61883">MSAPRSNKTKVVIVGAGPVGCVCALAMKKRGHNVVIYEARSDPRLNRNGKDTLRSINLAISARGIRTLKTLDYGLFERIASNFVPMQGRMIHSLKGEQTSVKYGLNGESINSISRLELNRLLLEEVDRAGVEIKFEYKLKSATFTSQPESVYETSRPDRASREVKVRSDVIIGCDGSHSKLRYEMQKACDMNYSQVFIDHHYIEMVVPSANDGGYVFNPNHLHIWPRKDFMFICLANSDGSFTGTLFAPRQLLDSLSTFELFLEFFRTNFNDALLSMGEELLSQYYKNPRGKLMSVKCTPYHYRNIAIILGDAAHSTVPFYGQGLNCGLEDVRVLMELMDKYPSQKAFSEYSIIRHDDLVAINDLSMRNYIEMRHSVSTLGFAFRKKLDAILCKVLGDRWLPLYTMVSFRPDIRYSEAVRRDAQQARILRILQNAIVFGAANVVLAAGVLGHRHLLSTSGYIHGYCSNGTQYVSNSLAWVWNESSRKISDQIELFQEVLPSLTSFPSAAGSIISNTGRMIRQVLEYQLTQLNRIRQTVEERARAISN</sequence>
<organism evidence="13 14">
    <name type="scientific">Wickerhamiella sorbophila</name>
    <dbReference type="NCBI Taxonomy" id="45607"/>
    <lineage>
        <taxon>Eukaryota</taxon>
        <taxon>Fungi</taxon>
        <taxon>Dikarya</taxon>
        <taxon>Ascomycota</taxon>
        <taxon>Saccharomycotina</taxon>
        <taxon>Dipodascomycetes</taxon>
        <taxon>Dipodascales</taxon>
        <taxon>Trichomonascaceae</taxon>
        <taxon>Wickerhamiella</taxon>
    </lineage>
</organism>
<dbReference type="GO" id="GO:0034354">
    <property type="term" value="P:'de novo' NAD+ biosynthetic process from L-tryptophan"/>
    <property type="evidence" value="ECO:0007669"/>
    <property type="project" value="UniProtKB-UniRule"/>
</dbReference>
<dbReference type="HAMAP" id="MF_01971">
    <property type="entry name" value="Kynurenine_monooxygenase"/>
    <property type="match status" value="1"/>
</dbReference>
<comment type="similarity">
    <text evidence="11">Belongs to the aromatic-ring hydroxylase family. KMO subfamily.</text>
</comment>
<keyword evidence="3 11" id="KW-0662">Pyridine nucleotide biosynthesis</keyword>
<dbReference type="GO" id="GO:0006569">
    <property type="term" value="P:L-tryptophan catabolic process"/>
    <property type="evidence" value="ECO:0007669"/>
    <property type="project" value="UniProtKB-UniRule"/>
</dbReference>
<evidence type="ECO:0000256" key="8">
    <source>
        <dbReference type="ARBA" id="ARBA00023033"/>
    </source>
</evidence>